<dbReference type="EMBL" id="CP019285">
    <property type="protein sequence ID" value="APX00095.1"/>
    <property type="molecule type" value="Genomic_DNA"/>
</dbReference>
<proteinExistence type="predicted"/>
<dbReference type="EMBL" id="AOLZ01000040">
    <property type="protein sequence ID" value="EMA32315.1"/>
    <property type="molecule type" value="Genomic_DNA"/>
</dbReference>
<dbReference type="KEGG" id="hlc:CHINAEXTREME13960"/>
<sequence>MERTTIDVSGMSCSGCEENVVDALEALSGVSSATADHEAGEVRVEHDGDAVDEATIGNTIEDAGYEPAV</sequence>
<dbReference type="eggNOG" id="arCOG02764">
    <property type="taxonomic scope" value="Archaea"/>
</dbReference>
<evidence type="ECO:0000259" key="1">
    <source>
        <dbReference type="PROSITE" id="PS50846"/>
    </source>
</evidence>
<dbReference type="GO" id="GO:0046872">
    <property type="term" value="F:metal ion binding"/>
    <property type="evidence" value="ECO:0007669"/>
    <property type="project" value="InterPro"/>
</dbReference>
<dbReference type="InterPro" id="IPR036163">
    <property type="entry name" value="HMA_dom_sf"/>
</dbReference>
<organism evidence="3 4">
    <name type="scientific">Natronobacterium lacisalsi AJ5</name>
    <dbReference type="NCBI Taxonomy" id="358396"/>
    <lineage>
        <taxon>Archaea</taxon>
        <taxon>Methanobacteriati</taxon>
        <taxon>Methanobacteriota</taxon>
        <taxon>Stenosarchaea group</taxon>
        <taxon>Halobacteria</taxon>
        <taxon>Halobacteriales</taxon>
        <taxon>Natrialbaceae</taxon>
        <taxon>Natronobacterium</taxon>
    </lineage>
</organism>
<evidence type="ECO:0000313" key="4">
    <source>
        <dbReference type="Proteomes" id="UP000011555"/>
    </source>
</evidence>
<keyword evidence="4" id="KW-1185">Reference proteome</keyword>
<evidence type="ECO:0000313" key="3">
    <source>
        <dbReference type="EMBL" id="EMA32315.1"/>
    </source>
</evidence>
<reference evidence="2 5" key="1">
    <citation type="journal article" date="2011" name="J. Bacteriol.">
        <title>Genome sequence of Halobiforma lacisalsi AJ5, an extremely halophilic archaeon which harbors a bop gene.</title>
        <authorList>
            <person name="Jiang X."/>
            <person name="Wang S."/>
            <person name="Cheng H."/>
            <person name="Huo Y."/>
            <person name="Zhang X."/>
            <person name="Zhu X."/>
            <person name="Han X."/>
            <person name="Ni P."/>
            <person name="Wu M."/>
        </authorList>
    </citation>
    <scope>NUCLEOTIDE SEQUENCE [LARGE SCALE GENOMIC DNA]</scope>
    <source>
        <strain evidence="2 5">AJ5</strain>
    </source>
</reference>
<dbReference type="Proteomes" id="UP000186547">
    <property type="component" value="Chromosome"/>
</dbReference>
<dbReference type="GeneID" id="30922250"/>
<accession>M0LJY1</accession>
<evidence type="ECO:0000313" key="5">
    <source>
        <dbReference type="Proteomes" id="UP000186547"/>
    </source>
</evidence>
<dbReference type="Gene3D" id="3.30.70.100">
    <property type="match status" value="1"/>
</dbReference>
<protein>
    <submittedName>
        <fullName evidence="3">Heavy metal transport/detoxification protein</fullName>
    </submittedName>
    <submittedName>
        <fullName evidence="2">Mercuric reductase</fullName>
    </submittedName>
</protein>
<reference evidence="2" key="3">
    <citation type="submission" date="2017-01" db="EMBL/GenBank/DDBJ databases">
        <authorList>
            <person name="Mah S.A."/>
            <person name="Swanson W.J."/>
            <person name="Moy G.W."/>
            <person name="Vacquier V.D."/>
        </authorList>
    </citation>
    <scope>NUCLEOTIDE SEQUENCE</scope>
    <source>
        <strain evidence="2">AJ5</strain>
    </source>
</reference>
<dbReference type="STRING" id="358396.CHINAEXTREME_13960"/>
<dbReference type="InterPro" id="IPR006121">
    <property type="entry name" value="HMA_dom"/>
</dbReference>
<dbReference type="Proteomes" id="UP000011555">
    <property type="component" value="Unassembled WGS sequence"/>
</dbReference>
<dbReference type="PROSITE" id="PS50846">
    <property type="entry name" value="HMA_2"/>
    <property type="match status" value="1"/>
</dbReference>
<gene>
    <name evidence="3" type="ORF">C445_11297</name>
    <name evidence="2" type="ORF">CHINAEXTREME_13960</name>
</gene>
<name>M0LJY1_NATLA</name>
<feature type="domain" description="HMA" evidence="1">
    <location>
        <begin position="2"/>
        <end position="68"/>
    </location>
</feature>
<dbReference type="AlphaFoldDB" id="M0LJY1"/>
<evidence type="ECO:0000313" key="2">
    <source>
        <dbReference type="EMBL" id="APX00095.1"/>
    </source>
</evidence>
<dbReference type="Pfam" id="PF00403">
    <property type="entry name" value="HMA"/>
    <property type="match status" value="1"/>
</dbReference>
<dbReference type="RefSeq" id="WP_007141975.1">
    <property type="nucleotide sequence ID" value="NZ_AOLZ01000040.1"/>
</dbReference>
<dbReference type="CDD" id="cd00371">
    <property type="entry name" value="HMA"/>
    <property type="match status" value="1"/>
</dbReference>
<reference evidence="3 4" key="2">
    <citation type="journal article" date="2014" name="PLoS Genet.">
        <title>Phylogenetically driven sequencing of extremely halophilic archaea reveals strategies for static and dynamic osmo-response.</title>
        <authorList>
            <person name="Becker E.A."/>
            <person name="Seitzer P.M."/>
            <person name="Tritt A."/>
            <person name="Larsen D."/>
            <person name="Krusor M."/>
            <person name="Yao A.I."/>
            <person name="Wu D."/>
            <person name="Madern D."/>
            <person name="Eisen J.A."/>
            <person name="Darling A.E."/>
            <person name="Facciotti M.T."/>
        </authorList>
    </citation>
    <scope>NUCLEOTIDE SEQUENCE [LARGE SCALE GENOMIC DNA]</scope>
    <source>
        <strain evidence="3 4">AJ5</strain>
    </source>
</reference>
<dbReference type="SUPFAM" id="SSF55008">
    <property type="entry name" value="HMA, heavy metal-associated domain"/>
    <property type="match status" value="1"/>
</dbReference>